<reference evidence="3" key="3">
    <citation type="submission" date="2015-06" db="UniProtKB">
        <authorList>
            <consortium name="EnsemblMetazoa"/>
        </authorList>
    </citation>
    <scope>IDENTIFICATION</scope>
</reference>
<feature type="signal peptide" evidence="1">
    <location>
        <begin position="1"/>
        <end position="19"/>
    </location>
</feature>
<feature type="chain" id="PRO_5010980498" description="C-type lectin domain-containing protein" evidence="1">
    <location>
        <begin position="20"/>
        <end position="175"/>
    </location>
</feature>
<reference evidence="4" key="1">
    <citation type="submission" date="2012-12" db="EMBL/GenBank/DDBJ databases">
        <authorList>
            <person name="Hellsten U."/>
            <person name="Grimwood J."/>
            <person name="Chapman J.A."/>
            <person name="Shapiro H."/>
            <person name="Aerts A."/>
            <person name="Otillar R.P."/>
            <person name="Terry A.Y."/>
            <person name="Boore J.L."/>
            <person name="Simakov O."/>
            <person name="Marletaz F."/>
            <person name="Cho S.-J."/>
            <person name="Edsinger-Gonzales E."/>
            <person name="Havlak P."/>
            <person name="Kuo D.-H."/>
            <person name="Larsson T."/>
            <person name="Lv J."/>
            <person name="Arendt D."/>
            <person name="Savage R."/>
            <person name="Osoegawa K."/>
            <person name="de Jong P."/>
            <person name="Lindberg D.R."/>
            <person name="Seaver E.C."/>
            <person name="Weisblat D.A."/>
            <person name="Putnam N.H."/>
            <person name="Grigoriev I.V."/>
            <person name="Rokhsar D.S."/>
        </authorList>
    </citation>
    <scope>NUCLEOTIDE SEQUENCE</scope>
</reference>
<dbReference type="GO" id="GO:0038187">
    <property type="term" value="F:pattern recognition receptor activity"/>
    <property type="evidence" value="ECO:0000318"/>
    <property type="project" value="GO_Central"/>
</dbReference>
<evidence type="ECO:0008006" key="5">
    <source>
        <dbReference type="Google" id="ProtNLM"/>
    </source>
</evidence>
<organism evidence="3 4">
    <name type="scientific">Helobdella robusta</name>
    <name type="common">Californian leech</name>
    <dbReference type="NCBI Taxonomy" id="6412"/>
    <lineage>
        <taxon>Eukaryota</taxon>
        <taxon>Metazoa</taxon>
        <taxon>Spiralia</taxon>
        <taxon>Lophotrochozoa</taxon>
        <taxon>Annelida</taxon>
        <taxon>Clitellata</taxon>
        <taxon>Hirudinea</taxon>
        <taxon>Rhynchobdellida</taxon>
        <taxon>Glossiphoniidae</taxon>
        <taxon>Helobdella</taxon>
    </lineage>
</organism>
<dbReference type="GO" id="GO:0006955">
    <property type="term" value="P:immune response"/>
    <property type="evidence" value="ECO:0000318"/>
    <property type="project" value="GO_Central"/>
</dbReference>
<evidence type="ECO:0000313" key="3">
    <source>
        <dbReference type="EnsemblMetazoa" id="HelroP178526"/>
    </source>
</evidence>
<keyword evidence="4" id="KW-1185">Reference proteome</keyword>
<dbReference type="SUPFAM" id="SSF56436">
    <property type="entry name" value="C-type lectin-like"/>
    <property type="match status" value="1"/>
</dbReference>
<protein>
    <recommendedName>
        <fullName evidence="5">C-type lectin domain-containing protein</fullName>
    </recommendedName>
</protein>
<dbReference type="RefSeq" id="XP_009024859.1">
    <property type="nucleotide sequence ID" value="XM_009026611.1"/>
</dbReference>
<reference evidence="2 4" key="2">
    <citation type="journal article" date="2013" name="Nature">
        <title>Insights into bilaterian evolution from three spiralian genomes.</title>
        <authorList>
            <person name="Simakov O."/>
            <person name="Marletaz F."/>
            <person name="Cho S.J."/>
            <person name="Edsinger-Gonzales E."/>
            <person name="Havlak P."/>
            <person name="Hellsten U."/>
            <person name="Kuo D.H."/>
            <person name="Larsson T."/>
            <person name="Lv J."/>
            <person name="Arendt D."/>
            <person name="Savage R."/>
            <person name="Osoegawa K."/>
            <person name="de Jong P."/>
            <person name="Grimwood J."/>
            <person name="Chapman J.A."/>
            <person name="Shapiro H."/>
            <person name="Aerts A."/>
            <person name="Otillar R.P."/>
            <person name="Terry A.Y."/>
            <person name="Boore J.L."/>
            <person name="Grigoriev I.V."/>
            <person name="Lindberg D.R."/>
            <person name="Seaver E.C."/>
            <person name="Weisblat D.A."/>
            <person name="Putnam N.H."/>
            <person name="Rokhsar D.S."/>
        </authorList>
    </citation>
    <scope>NUCLEOTIDE SEQUENCE</scope>
</reference>
<dbReference type="GO" id="GO:0030246">
    <property type="term" value="F:carbohydrate binding"/>
    <property type="evidence" value="ECO:0000318"/>
    <property type="project" value="GO_Central"/>
</dbReference>
<evidence type="ECO:0000256" key="1">
    <source>
        <dbReference type="SAM" id="SignalP"/>
    </source>
</evidence>
<dbReference type="HOGENOM" id="CLU_070181_1_0_1"/>
<dbReference type="EMBL" id="KB097456">
    <property type="protein sequence ID" value="ESN97077.1"/>
    <property type="molecule type" value="Genomic_DNA"/>
</dbReference>
<proteinExistence type="predicted"/>
<sequence length="175" mass="19910">MKIIYSSLVLMLVLHESHEVLHTREISFVRAYSYIVVNNQKTDVCFDTAMSILKKLKAVSVGDCIYKCLKATNMNLKGINFVRSGESCSCVPKMNVLYNVTNLKKDCLAFMACSIDCPPEFEYVVESHKCYNFQSAKNTWNNSRKLCNNLLNSHPVVFDDSVENYIIGFYIGSKC</sequence>
<gene>
    <name evidence="3" type="primary">20206811</name>
    <name evidence="2" type="ORF">HELRODRAFT_178526</name>
</gene>
<dbReference type="EnsemblMetazoa" id="HelroT178526">
    <property type="protein sequence ID" value="HelroP178526"/>
    <property type="gene ID" value="HelroG178526"/>
</dbReference>
<dbReference type="InterPro" id="IPR016186">
    <property type="entry name" value="C-type_lectin-like/link_sf"/>
</dbReference>
<dbReference type="GeneID" id="20206811"/>
<dbReference type="Gene3D" id="3.10.100.10">
    <property type="entry name" value="Mannose-Binding Protein A, subunit A"/>
    <property type="match status" value="1"/>
</dbReference>
<dbReference type="Proteomes" id="UP000015101">
    <property type="component" value="Unassembled WGS sequence"/>
</dbReference>
<dbReference type="InParanoid" id="T1FDB2"/>
<dbReference type="KEGG" id="hro:HELRODRAFT_178526"/>
<dbReference type="CTD" id="20206811"/>
<dbReference type="EMBL" id="AMQM01006463">
    <property type="status" value="NOT_ANNOTATED_CDS"/>
    <property type="molecule type" value="Genomic_DNA"/>
</dbReference>
<dbReference type="InterPro" id="IPR016187">
    <property type="entry name" value="CTDL_fold"/>
</dbReference>
<evidence type="ECO:0000313" key="4">
    <source>
        <dbReference type="Proteomes" id="UP000015101"/>
    </source>
</evidence>
<accession>T1FDB2</accession>
<keyword evidence="1" id="KW-0732">Signal</keyword>
<dbReference type="GO" id="GO:0009897">
    <property type="term" value="C:external side of plasma membrane"/>
    <property type="evidence" value="ECO:0000318"/>
    <property type="project" value="GO_Central"/>
</dbReference>
<dbReference type="AlphaFoldDB" id="T1FDB2"/>
<evidence type="ECO:0000313" key="2">
    <source>
        <dbReference type="EMBL" id="ESN97077.1"/>
    </source>
</evidence>
<name>T1FDB2_HELRO</name>